<dbReference type="EMBL" id="DLUI01000025">
    <property type="protein sequence ID" value="DAB39277.1"/>
    <property type="molecule type" value="Genomic_DNA"/>
</dbReference>
<sequence>MLRSIKNYFFSTFREVFVYHHSSLEFRAKTYAVLIASSQESLQQYQETLEKIASEIYSESDRADALLLTVKEYIKSIHSKKQMGEEPLLIDVIRELRQVPRYALKIEPEHLERLQECTQDMDSKIYQKRVIDFLDQKRLEYRELKR</sequence>
<dbReference type="RefSeq" id="WP_294893337.1">
    <property type="nucleotide sequence ID" value="NZ_DLUI01000025.1"/>
</dbReference>
<proteinExistence type="predicted"/>
<organism evidence="1 2">
    <name type="scientific">Sulfuricurvum kujiense</name>
    <dbReference type="NCBI Taxonomy" id="148813"/>
    <lineage>
        <taxon>Bacteria</taxon>
        <taxon>Pseudomonadati</taxon>
        <taxon>Campylobacterota</taxon>
        <taxon>Epsilonproteobacteria</taxon>
        <taxon>Campylobacterales</taxon>
        <taxon>Sulfurimonadaceae</taxon>
        <taxon>Sulfuricurvum</taxon>
    </lineage>
</organism>
<dbReference type="AlphaFoldDB" id="A0A2D3WKK7"/>
<protein>
    <submittedName>
        <fullName evidence="1">Uncharacterized protein</fullName>
    </submittedName>
</protein>
<gene>
    <name evidence="1" type="ORF">CFH83_01515</name>
</gene>
<dbReference type="Proteomes" id="UP000228859">
    <property type="component" value="Unassembled WGS sequence"/>
</dbReference>
<reference evidence="1 2" key="1">
    <citation type="journal article" date="2017" name="Front. Microbiol.">
        <title>Comparative Genomic Analysis of the Class Epsilonproteobacteria and Proposed Reclassification to Epsilonbacteraeota (phyl. nov.).</title>
        <authorList>
            <person name="Waite D.W."/>
            <person name="Vanwonterghem I."/>
            <person name="Rinke C."/>
            <person name="Parks D.H."/>
            <person name="Zhang Y."/>
            <person name="Takai K."/>
            <person name="Sievert S.M."/>
            <person name="Simon J."/>
            <person name="Campbell B.J."/>
            <person name="Hanson T.E."/>
            <person name="Woyke T."/>
            <person name="Klotz M.G."/>
            <person name="Hugenholtz P."/>
        </authorList>
    </citation>
    <scope>NUCLEOTIDE SEQUENCE [LARGE SCALE GENOMIC DNA]</scope>
    <source>
        <strain evidence="1">UBA12443</strain>
    </source>
</reference>
<accession>A0A2D3WKK7</accession>
<comment type="caution">
    <text evidence="1">The sequence shown here is derived from an EMBL/GenBank/DDBJ whole genome shotgun (WGS) entry which is preliminary data.</text>
</comment>
<evidence type="ECO:0000313" key="2">
    <source>
        <dbReference type="Proteomes" id="UP000228859"/>
    </source>
</evidence>
<evidence type="ECO:0000313" key="1">
    <source>
        <dbReference type="EMBL" id="DAB39277.1"/>
    </source>
</evidence>
<name>A0A2D3WKK7_9BACT</name>